<dbReference type="PANTHER" id="PTHR11439:SF495">
    <property type="entry name" value="REVERSE TRANSCRIPTASE, RNA-DEPENDENT DNA POLYMERASE-RELATED"/>
    <property type="match status" value="1"/>
</dbReference>
<sequence>METHKHLTVDPVGKEVDVHHYRSMIGSLMYLTASRPDITFAVCVCASDYGGANMDRKSTTGRCQFLGSRLVSWQCKKQTNVSTSTAEAEYIAATSCCSQVLWIQNQMLDYGLTFLNTLIYIDNSSAISIVNNPVKHSKTKHIEIRFHFIRECNEKKLIQDQMNRHFIQRTFKILSSIFLLSNPNSTLIIDSICVHMATFYFEEEHNRVAYLKKHKNNEDFHGIIDFLKSLHIATAITINPPIYKGHMQQFWDNATTDDSNGVRTISSKVGGPHFTITEAKIRAHLQLDDLNGITSFSIYDVFENLKMMGYEGSTENLKLDKSKFSPQWNFLVHTLIHIISKKSTSWNEFSSTIAYALICLANNQRFNFSKMIFDLLASHIKAPLPKTSKKLFLHPRFVQTCINAELLGLAIPLDIYKRNDPSSKMFAFLRKPNKDFSGSVTPLFPTMRGVTHSKDEDKGLHPNQSSTPSEILPTSSTSKIP</sequence>
<dbReference type="Proteomes" id="UP001172457">
    <property type="component" value="Chromosome 6"/>
</dbReference>
<evidence type="ECO:0000256" key="1">
    <source>
        <dbReference type="SAM" id="MobiDB-lite"/>
    </source>
</evidence>
<name>A0AA38SU56_9ASTR</name>
<evidence type="ECO:0000313" key="2">
    <source>
        <dbReference type="EMBL" id="KAJ9544998.1"/>
    </source>
</evidence>
<dbReference type="PANTHER" id="PTHR11439">
    <property type="entry name" value="GAG-POL-RELATED RETROTRANSPOSON"/>
    <property type="match status" value="1"/>
</dbReference>
<evidence type="ECO:0000313" key="3">
    <source>
        <dbReference type="Proteomes" id="UP001172457"/>
    </source>
</evidence>
<protein>
    <submittedName>
        <fullName evidence="2">Uncharacterized protein</fullName>
    </submittedName>
</protein>
<feature type="region of interest" description="Disordered" evidence="1">
    <location>
        <begin position="447"/>
        <end position="481"/>
    </location>
</feature>
<comment type="caution">
    <text evidence="2">The sequence shown here is derived from an EMBL/GenBank/DDBJ whole genome shotgun (WGS) entry which is preliminary data.</text>
</comment>
<gene>
    <name evidence="2" type="ORF">OSB04_024705</name>
</gene>
<reference evidence="2" key="1">
    <citation type="submission" date="2023-03" db="EMBL/GenBank/DDBJ databases">
        <title>Chromosome-scale reference genome and RAD-based genetic map of yellow starthistle (Centaurea solstitialis) reveal putative structural variation and QTLs associated with invader traits.</title>
        <authorList>
            <person name="Reatini B."/>
            <person name="Cang F.A."/>
            <person name="Jiang Q."/>
            <person name="Mckibben M.T.W."/>
            <person name="Barker M.S."/>
            <person name="Rieseberg L.H."/>
            <person name="Dlugosch K.M."/>
        </authorList>
    </citation>
    <scope>NUCLEOTIDE SEQUENCE</scope>
    <source>
        <strain evidence="2">CAN-66</strain>
        <tissue evidence="2">Leaf</tissue>
    </source>
</reference>
<keyword evidence="3" id="KW-1185">Reference proteome</keyword>
<dbReference type="AlphaFoldDB" id="A0AA38SU56"/>
<dbReference type="CDD" id="cd09272">
    <property type="entry name" value="RNase_HI_RT_Ty1"/>
    <property type="match status" value="1"/>
</dbReference>
<organism evidence="2 3">
    <name type="scientific">Centaurea solstitialis</name>
    <name type="common">yellow star-thistle</name>
    <dbReference type="NCBI Taxonomy" id="347529"/>
    <lineage>
        <taxon>Eukaryota</taxon>
        <taxon>Viridiplantae</taxon>
        <taxon>Streptophyta</taxon>
        <taxon>Embryophyta</taxon>
        <taxon>Tracheophyta</taxon>
        <taxon>Spermatophyta</taxon>
        <taxon>Magnoliopsida</taxon>
        <taxon>eudicotyledons</taxon>
        <taxon>Gunneridae</taxon>
        <taxon>Pentapetalae</taxon>
        <taxon>asterids</taxon>
        <taxon>campanulids</taxon>
        <taxon>Asterales</taxon>
        <taxon>Asteraceae</taxon>
        <taxon>Carduoideae</taxon>
        <taxon>Cardueae</taxon>
        <taxon>Centaureinae</taxon>
        <taxon>Centaurea</taxon>
    </lineage>
</organism>
<accession>A0AA38SU56</accession>
<dbReference type="EMBL" id="JARYMX010000006">
    <property type="protein sequence ID" value="KAJ9544998.1"/>
    <property type="molecule type" value="Genomic_DNA"/>
</dbReference>
<feature type="compositionally biased region" description="Polar residues" evidence="1">
    <location>
        <begin position="462"/>
        <end position="481"/>
    </location>
</feature>
<proteinExistence type="predicted"/>